<dbReference type="EMBL" id="MZGW01000002">
    <property type="protein sequence ID" value="OPJ56305.1"/>
    <property type="molecule type" value="Genomic_DNA"/>
</dbReference>
<dbReference type="AlphaFoldDB" id="A0A1V4I9L2"/>
<dbReference type="Proteomes" id="UP000190140">
    <property type="component" value="Unassembled WGS sequence"/>
</dbReference>
<reference evidence="1 2" key="1">
    <citation type="submission" date="2017-03" db="EMBL/GenBank/DDBJ databases">
        <title>Genome sequence of Clostridium thermoalcaliphilum DSM 7309.</title>
        <authorList>
            <person name="Poehlein A."/>
            <person name="Daniel R."/>
        </authorList>
    </citation>
    <scope>NUCLEOTIDE SEQUENCE [LARGE SCALE GENOMIC DNA]</scope>
    <source>
        <strain evidence="1 2">DSM 7309</strain>
    </source>
</reference>
<keyword evidence="2" id="KW-1185">Reference proteome</keyword>
<protein>
    <recommendedName>
        <fullName evidence="3">DarT domain-containing protein</fullName>
    </recommendedName>
</protein>
<dbReference type="OrthoDB" id="1706153at2"/>
<comment type="caution">
    <text evidence="1">The sequence shown here is derived from an EMBL/GenBank/DDBJ whole genome shotgun (WGS) entry which is preliminary data.</text>
</comment>
<evidence type="ECO:0000313" key="1">
    <source>
        <dbReference type="EMBL" id="OPJ56305.1"/>
    </source>
</evidence>
<name>A0A1V4I9L2_9FIRM</name>
<evidence type="ECO:0008006" key="3">
    <source>
        <dbReference type="Google" id="ProtNLM"/>
    </source>
</evidence>
<gene>
    <name evidence="1" type="ORF">CLOTH_07090</name>
</gene>
<proteinExistence type="predicted"/>
<evidence type="ECO:0000313" key="2">
    <source>
        <dbReference type="Proteomes" id="UP000190140"/>
    </source>
</evidence>
<organism evidence="1 2">
    <name type="scientific">Alkalithermobacter paradoxus</name>
    <dbReference type="NCBI Taxonomy" id="29349"/>
    <lineage>
        <taxon>Bacteria</taxon>
        <taxon>Bacillati</taxon>
        <taxon>Bacillota</taxon>
        <taxon>Clostridia</taxon>
        <taxon>Peptostreptococcales</taxon>
        <taxon>Tepidibacteraceae</taxon>
        <taxon>Alkalithermobacter</taxon>
    </lineage>
</organism>
<dbReference type="STRING" id="29349.CLOTH_07090"/>
<dbReference type="RefSeq" id="WP_079411290.1">
    <property type="nucleotide sequence ID" value="NZ_MZGW01000002.1"/>
</dbReference>
<accession>A0A1V4I9L2</accession>
<sequence length="195" mass="23130">MEYIFDDYKETKRIYHIVSLNDLDNVIKNGICYDDKITYNTKYKGFHDYIDRFKGSNIPPWVKRNECIFGSLNYKLGHHFHSHSAILSVKVNEDRCWVANENLANTIYEPFALRNTASFENCKKFLNSKGEIILRDYWDTSLSFSENLKLRKDLQKGYDAEVLICHCIPKEDIEILYICSDHDIMSLDKFYKYFS</sequence>